<evidence type="ECO:0000313" key="2">
    <source>
        <dbReference type="Proteomes" id="UP000000692"/>
    </source>
</evidence>
<dbReference type="EMBL" id="CP002018">
    <property type="protein sequence ID" value="AEM40901.1"/>
    <property type="molecule type" value="Genomic_DNA"/>
</dbReference>
<dbReference type="Proteomes" id="UP000000692">
    <property type="component" value="Chromosome"/>
</dbReference>
<dbReference type="OrthoDB" id="8452537at2"/>
<evidence type="ECO:0000313" key="1">
    <source>
        <dbReference type="EMBL" id="AEM40901.1"/>
    </source>
</evidence>
<dbReference type="InterPro" id="IPR014903">
    <property type="entry name" value="DUF1796"/>
</dbReference>
<keyword evidence="2" id="KW-1185">Reference proteome</keyword>
<dbReference type="Pfam" id="PF08795">
    <property type="entry name" value="DUF1796"/>
    <property type="match status" value="1"/>
</dbReference>
<reference evidence="1 2" key="1">
    <citation type="journal article" date="2011" name="J. Bacteriol.">
        <title>Complete genome sequence of the industrial strain Ketogulonicigenium vulgare WSH-001.</title>
        <authorList>
            <person name="Liu L."/>
            <person name="Li Y."/>
            <person name="Zhang J."/>
            <person name="Zhou Z."/>
            <person name="Liu J."/>
            <person name="Li X."/>
            <person name="Zhou J."/>
            <person name="Du G."/>
            <person name="Wang L."/>
            <person name="Chen J."/>
        </authorList>
    </citation>
    <scope>NUCLEOTIDE SEQUENCE [LARGE SCALE GENOMIC DNA]</scope>
    <source>
        <strain evidence="1 2">WSH-001</strain>
    </source>
</reference>
<name>F9Y6F5_KETVW</name>
<accession>F9Y6F5</accession>
<dbReference type="eggNOG" id="ENOG502ZGEX">
    <property type="taxonomic scope" value="Bacteria"/>
</dbReference>
<proteinExistence type="predicted"/>
<gene>
    <name evidence="1" type="ordered locus">KVU_1062</name>
</gene>
<protein>
    <recommendedName>
        <fullName evidence="3">Papain-like cysteine peptidase (DUF1796)</fullName>
    </recommendedName>
</protein>
<dbReference type="AlphaFoldDB" id="F9Y6F5"/>
<sequence length="250" mass="28848">MRERSVSLLDQAFSRMIDEAKIRHDNFKHHADWKYISLGEDCFVRSLATRWGFKKSAALGAKSGPFDLAVHPPAALLSILQNDFDGYMDPSNLKYIGNMKYCMNTRYRSVFNHEVGPEYAENDFEKLRNVITPRVERFRADFEDDGKVCYIVRIHKADDEKWHKTAELLQFIRDKSAARNLALICVSTREHGAQHICAPKVIGESGIHVVEHAYPHEKYVWHVNNRSDAGLSFEREVVRQLRAVMDRIAA</sequence>
<dbReference type="HOGENOM" id="CLU_1110253_0_0_5"/>
<dbReference type="KEGG" id="kvl:KVU_1062"/>
<organism evidence="1 2">
    <name type="scientific">Ketogulonicigenium vulgare (strain WSH-001)</name>
    <dbReference type="NCBI Taxonomy" id="759362"/>
    <lineage>
        <taxon>Bacteria</taxon>
        <taxon>Pseudomonadati</taxon>
        <taxon>Pseudomonadota</taxon>
        <taxon>Alphaproteobacteria</taxon>
        <taxon>Rhodobacterales</taxon>
        <taxon>Roseobacteraceae</taxon>
        <taxon>Ketogulonicigenium</taxon>
    </lineage>
</organism>
<evidence type="ECO:0008006" key="3">
    <source>
        <dbReference type="Google" id="ProtNLM"/>
    </source>
</evidence>